<dbReference type="AlphaFoldDB" id="A0A382I6L3"/>
<dbReference type="SUPFAM" id="SSF53335">
    <property type="entry name" value="S-adenosyl-L-methionine-dependent methyltransferases"/>
    <property type="match status" value="1"/>
</dbReference>
<evidence type="ECO:0008006" key="2">
    <source>
        <dbReference type="Google" id="ProtNLM"/>
    </source>
</evidence>
<sequence>VSRIEALHSSLVPSSWVKRFASKISLAGSVLDVACGAGRHTRLFLEQGHSV</sequence>
<name>A0A382I6L3_9ZZZZ</name>
<feature type="non-terminal residue" evidence="1">
    <location>
        <position position="1"/>
    </location>
</feature>
<gene>
    <name evidence="1" type="ORF">METZ01_LOCUS247753</name>
</gene>
<reference evidence="1" key="1">
    <citation type="submission" date="2018-05" db="EMBL/GenBank/DDBJ databases">
        <authorList>
            <person name="Lanie J.A."/>
            <person name="Ng W.-L."/>
            <person name="Kazmierczak K.M."/>
            <person name="Andrzejewski T.M."/>
            <person name="Davidsen T.M."/>
            <person name="Wayne K.J."/>
            <person name="Tettelin H."/>
            <person name="Glass J.I."/>
            <person name="Rusch D."/>
            <person name="Podicherti R."/>
            <person name="Tsui H.-C.T."/>
            <person name="Winkler M.E."/>
        </authorList>
    </citation>
    <scope>NUCLEOTIDE SEQUENCE</scope>
</reference>
<organism evidence="1">
    <name type="scientific">marine metagenome</name>
    <dbReference type="NCBI Taxonomy" id="408172"/>
    <lineage>
        <taxon>unclassified sequences</taxon>
        <taxon>metagenomes</taxon>
        <taxon>ecological metagenomes</taxon>
    </lineage>
</organism>
<protein>
    <recommendedName>
        <fullName evidence="2">Tellurite resistance methyltransferase TehB-like domain-containing protein</fullName>
    </recommendedName>
</protein>
<dbReference type="EMBL" id="UINC01065342">
    <property type="protein sequence ID" value="SVB94899.1"/>
    <property type="molecule type" value="Genomic_DNA"/>
</dbReference>
<evidence type="ECO:0000313" key="1">
    <source>
        <dbReference type="EMBL" id="SVB94899.1"/>
    </source>
</evidence>
<accession>A0A382I6L3</accession>
<feature type="non-terminal residue" evidence="1">
    <location>
        <position position="51"/>
    </location>
</feature>
<proteinExistence type="predicted"/>
<dbReference type="Gene3D" id="3.40.50.150">
    <property type="entry name" value="Vaccinia Virus protein VP39"/>
    <property type="match status" value="1"/>
</dbReference>
<dbReference type="InterPro" id="IPR029063">
    <property type="entry name" value="SAM-dependent_MTases_sf"/>
</dbReference>